<evidence type="ECO:0000259" key="1">
    <source>
        <dbReference type="Pfam" id="PF13966"/>
    </source>
</evidence>
<dbReference type="AlphaFoldDB" id="A0ABD3GZD9"/>
<protein>
    <recommendedName>
        <fullName evidence="1">Reverse transcriptase zinc-binding domain-containing protein</fullName>
    </recommendedName>
</protein>
<proteinExistence type="predicted"/>
<dbReference type="Pfam" id="PF13966">
    <property type="entry name" value="zf-RVT"/>
    <property type="match status" value="1"/>
</dbReference>
<evidence type="ECO:0000313" key="2">
    <source>
        <dbReference type="EMBL" id="KAL3683525.1"/>
    </source>
</evidence>
<keyword evidence="3" id="KW-1185">Reference proteome</keyword>
<accession>A0ABD3GZD9</accession>
<reference evidence="2 3" key="1">
    <citation type="submission" date="2024-09" db="EMBL/GenBank/DDBJ databases">
        <title>Chromosome-scale assembly of Riccia sorocarpa.</title>
        <authorList>
            <person name="Paukszto L."/>
        </authorList>
    </citation>
    <scope>NUCLEOTIDE SEQUENCE [LARGE SCALE GENOMIC DNA]</scope>
    <source>
        <strain evidence="2">LP-2024</strain>
        <tissue evidence="2">Aerial parts of the thallus</tissue>
    </source>
</reference>
<dbReference type="InterPro" id="IPR026960">
    <property type="entry name" value="RVT-Znf"/>
</dbReference>
<comment type="caution">
    <text evidence="2">The sequence shown here is derived from an EMBL/GenBank/DDBJ whole genome shotgun (WGS) entry which is preliminary data.</text>
</comment>
<gene>
    <name evidence="2" type="ORF">R1sor_001547</name>
</gene>
<dbReference type="EMBL" id="JBJQOH010000006">
    <property type="protein sequence ID" value="KAL3683525.1"/>
    <property type="molecule type" value="Genomic_DNA"/>
</dbReference>
<evidence type="ECO:0000313" key="3">
    <source>
        <dbReference type="Proteomes" id="UP001633002"/>
    </source>
</evidence>
<name>A0ABD3GZD9_9MARC</name>
<sequence>MKLFTNTEEDLTGAADQLIRSVNRKGELGNRLHAYPEGQPDLLKLEWYWQPKSKKYGGWNLPIQVWRGLLESTTVCAERLNKLWNKQKSARRWGKRLHKLWKSHDLLKEKIWVWKLIQHSVPTRDGIAKWGHRDEICNKCKRVTESAEHLLIDCFGTRQTWSTRRKTTPANME</sequence>
<feature type="domain" description="Reverse transcriptase zinc-binding" evidence="1">
    <location>
        <begin position="82"/>
        <end position="161"/>
    </location>
</feature>
<dbReference type="Proteomes" id="UP001633002">
    <property type="component" value="Unassembled WGS sequence"/>
</dbReference>
<organism evidence="2 3">
    <name type="scientific">Riccia sorocarpa</name>
    <dbReference type="NCBI Taxonomy" id="122646"/>
    <lineage>
        <taxon>Eukaryota</taxon>
        <taxon>Viridiplantae</taxon>
        <taxon>Streptophyta</taxon>
        <taxon>Embryophyta</taxon>
        <taxon>Marchantiophyta</taxon>
        <taxon>Marchantiopsida</taxon>
        <taxon>Marchantiidae</taxon>
        <taxon>Marchantiales</taxon>
        <taxon>Ricciaceae</taxon>
        <taxon>Riccia</taxon>
    </lineage>
</organism>